<reference evidence="2" key="1">
    <citation type="submission" date="2013-01" db="EMBL/GenBank/DDBJ databases">
        <title>Draft Genome Sequence of a Mulberry Tree, Morus notabilis C.K. Schneid.</title>
        <authorList>
            <person name="He N."/>
            <person name="Zhao S."/>
        </authorList>
    </citation>
    <scope>NUCLEOTIDE SEQUENCE</scope>
</reference>
<accession>W9RBZ0</accession>
<evidence type="ECO:0000313" key="2">
    <source>
        <dbReference type="Proteomes" id="UP000030645"/>
    </source>
</evidence>
<protein>
    <submittedName>
        <fullName evidence="1">Uncharacterized protein</fullName>
    </submittedName>
</protein>
<dbReference type="AlphaFoldDB" id="W9RBZ0"/>
<organism evidence="1 2">
    <name type="scientific">Morus notabilis</name>
    <dbReference type="NCBI Taxonomy" id="981085"/>
    <lineage>
        <taxon>Eukaryota</taxon>
        <taxon>Viridiplantae</taxon>
        <taxon>Streptophyta</taxon>
        <taxon>Embryophyta</taxon>
        <taxon>Tracheophyta</taxon>
        <taxon>Spermatophyta</taxon>
        <taxon>Magnoliopsida</taxon>
        <taxon>eudicotyledons</taxon>
        <taxon>Gunneridae</taxon>
        <taxon>Pentapetalae</taxon>
        <taxon>rosids</taxon>
        <taxon>fabids</taxon>
        <taxon>Rosales</taxon>
        <taxon>Moraceae</taxon>
        <taxon>Moreae</taxon>
        <taxon>Morus</taxon>
    </lineage>
</organism>
<name>W9RBZ0_9ROSA</name>
<evidence type="ECO:0000313" key="1">
    <source>
        <dbReference type="EMBL" id="EXB81618.1"/>
    </source>
</evidence>
<sequence>MTEVVEAPPELVDNEHPVSTFLSVLTITGSSDSPKMCELAKPSSSYEHQSYLIIRHERVK</sequence>
<dbReference type="Proteomes" id="UP000030645">
    <property type="component" value="Unassembled WGS sequence"/>
</dbReference>
<gene>
    <name evidence="1" type="ORF">L484_014102</name>
</gene>
<keyword evidence="2" id="KW-1185">Reference proteome</keyword>
<proteinExistence type="predicted"/>
<dbReference type="EMBL" id="KE344847">
    <property type="protein sequence ID" value="EXB81618.1"/>
    <property type="molecule type" value="Genomic_DNA"/>
</dbReference>